<protein>
    <submittedName>
        <fullName evidence="2">Uncharacterized protein</fullName>
    </submittedName>
</protein>
<name>A0ABR1KN85_9PEZI</name>
<accession>A0ABR1KN85</accession>
<feature type="region of interest" description="Disordered" evidence="1">
    <location>
        <begin position="57"/>
        <end position="97"/>
    </location>
</feature>
<organism evidence="2 3">
    <name type="scientific">Phyllosticta citriasiana</name>
    <dbReference type="NCBI Taxonomy" id="595635"/>
    <lineage>
        <taxon>Eukaryota</taxon>
        <taxon>Fungi</taxon>
        <taxon>Dikarya</taxon>
        <taxon>Ascomycota</taxon>
        <taxon>Pezizomycotina</taxon>
        <taxon>Dothideomycetes</taxon>
        <taxon>Dothideomycetes incertae sedis</taxon>
        <taxon>Botryosphaeriales</taxon>
        <taxon>Phyllostictaceae</taxon>
        <taxon>Phyllosticta</taxon>
    </lineage>
</organism>
<proteinExistence type="predicted"/>
<evidence type="ECO:0000313" key="2">
    <source>
        <dbReference type="EMBL" id="KAK7517795.1"/>
    </source>
</evidence>
<evidence type="ECO:0000313" key="3">
    <source>
        <dbReference type="Proteomes" id="UP001363622"/>
    </source>
</evidence>
<evidence type="ECO:0000256" key="1">
    <source>
        <dbReference type="SAM" id="MobiDB-lite"/>
    </source>
</evidence>
<reference evidence="2 3" key="1">
    <citation type="submission" date="2024-04" db="EMBL/GenBank/DDBJ databases">
        <title>Phyllosticta paracitricarpa is synonymous to the EU quarantine fungus P. citricarpa based on phylogenomic analyses.</title>
        <authorList>
            <consortium name="Lawrence Berkeley National Laboratory"/>
            <person name="Van Ingen-Buijs V.A."/>
            <person name="Van Westerhoven A.C."/>
            <person name="Haridas S."/>
            <person name="Skiadas P."/>
            <person name="Martin F."/>
            <person name="Groenewald J.Z."/>
            <person name="Crous P.W."/>
            <person name="Seidl M.F."/>
        </authorList>
    </citation>
    <scope>NUCLEOTIDE SEQUENCE [LARGE SCALE GENOMIC DNA]</scope>
    <source>
        <strain evidence="2 3">CBS 123371</strain>
    </source>
</reference>
<dbReference type="Proteomes" id="UP001363622">
    <property type="component" value="Unassembled WGS sequence"/>
</dbReference>
<dbReference type="EMBL" id="JBBPHU010000005">
    <property type="protein sequence ID" value="KAK7517795.1"/>
    <property type="molecule type" value="Genomic_DNA"/>
</dbReference>
<gene>
    <name evidence="2" type="ORF">IWZ03DRAFT_181200</name>
</gene>
<sequence>MKAPDKFTSGLPGMKGLRAAHPIEARTRTGANSHHVISLVSSQLQCCHQEFLPPSPHGPTVASSVAGRRRPSFNRTPTFSTPPPNSPSIPSNHADTPRCSPPASLHVEWSFARIVDLASARCPATSNVKTTAPRPCSSCEPSTFLSSDTCHLTTMERDLPAWRRMRGQKFWVSFSSLRYLGLHRDFLPSVMMSKANGVIGKDASTTLGCSDLPGN</sequence>
<keyword evidence="3" id="KW-1185">Reference proteome</keyword>
<comment type="caution">
    <text evidence="2">The sequence shown here is derived from an EMBL/GenBank/DDBJ whole genome shotgun (WGS) entry which is preliminary data.</text>
</comment>